<reference evidence="8" key="1">
    <citation type="journal article" date="2017" name="Nature">
        <title>Metagenomic exploration of ASGARD archaea illuminates the origin of cellular complexity in eukaryotes.</title>
        <authorList>
            <person name="Zaremba-Niedzwiedzka K."/>
            <person name="Caceres E.F."/>
            <person name="Saw J.H.W."/>
            <person name="Backstrom D."/>
            <person name="Juzokaite L."/>
            <person name="Vancaester E."/>
            <person name="Seitz K.W."/>
            <person name="Anantharaman K."/>
            <person name="Starnawski P."/>
            <person name="Kjeldsen K.U."/>
            <person name="Stott M.B."/>
            <person name="Nunoura T."/>
            <person name="Banfield J.F."/>
            <person name="Schramm A."/>
            <person name="Baker B.J."/>
            <person name="Spang A."/>
            <person name="Ettema T.J.G."/>
        </authorList>
    </citation>
    <scope>NUCLEOTIDE SEQUENCE</scope>
    <source>
        <strain evidence="8">TIV_1</strain>
    </source>
</reference>
<dbReference type="SUPFAM" id="SSF54570">
    <property type="entry name" value="Ribosomal protein S19"/>
    <property type="match status" value="1"/>
</dbReference>
<dbReference type="InterPro" id="IPR002222">
    <property type="entry name" value="Ribosomal_uS19"/>
</dbReference>
<dbReference type="NCBIfam" id="NF003121">
    <property type="entry name" value="PRK04038.1"/>
    <property type="match status" value="1"/>
</dbReference>
<evidence type="ECO:0000256" key="7">
    <source>
        <dbReference type="RuleBase" id="RU003485"/>
    </source>
</evidence>
<comment type="function">
    <text evidence="1 6">Protein S19 forms a complex with S13 that binds strongly to the 16S ribosomal RNA.</text>
</comment>
<dbReference type="PROSITE" id="PS00323">
    <property type="entry name" value="RIBOSOMAL_S19"/>
    <property type="match status" value="1"/>
</dbReference>
<organism evidence="8">
    <name type="scientific">uncultured korarchaeote</name>
    <dbReference type="NCBI Taxonomy" id="161241"/>
    <lineage>
        <taxon>Archaea</taxon>
        <taxon>Thermoproteota</taxon>
        <taxon>environmental samples</taxon>
    </lineage>
</organism>
<comment type="similarity">
    <text evidence="2 6 7">Belongs to the universal ribosomal protein uS19 family.</text>
</comment>
<dbReference type="PIRSF" id="PIRSF002144">
    <property type="entry name" value="Ribosomal_S19"/>
    <property type="match status" value="1"/>
</dbReference>
<dbReference type="GO" id="GO:0019843">
    <property type="term" value="F:rRNA binding"/>
    <property type="evidence" value="ECO:0007669"/>
    <property type="project" value="UniProtKB-UniRule"/>
</dbReference>
<dbReference type="GO" id="GO:0006412">
    <property type="term" value="P:translation"/>
    <property type="evidence" value="ECO:0007669"/>
    <property type="project" value="UniProtKB-UniRule"/>
</dbReference>
<dbReference type="InterPro" id="IPR023575">
    <property type="entry name" value="Ribosomal_uS19_SF"/>
</dbReference>
<dbReference type="InterPro" id="IPR020934">
    <property type="entry name" value="Ribosomal_uS19_CS"/>
</dbReference>
<evidence type="ECO:0000256" key="6">
    <source>
        <dbReference type="HAMAP-Rule" id="MF_00531"/>
    </source>
</evidence>
<sequence>MMSREFRYRGLTLEELQQLPMDELVELLPSRVRRTLKRGLHPENRKLLEKIRKVKRLGIKKIIRTHRRDMIILPEMVGMVIAVHNGKDWVNVEIKPEMIGRYLGEFAPTCKVVKHSRPGKGATRSSKWLPLK</sequence>
<dbReference type="FunFam" id="3.30.860.10:FF:000002">
    <property type="entry name" value="40S ribosomal protein S15"/>
    <property type="match status" value="1"/>
</dbReference>
<protein>
    <recommendedName>
        <fullName evidence="5 6">Small ribosomal subunit protein uS19</fullName>
    </recommendedName>
</protein>
<proteinExistence type="inferred from homology"/>
<evidence type="ECO:0000256" key="2">
    <source>
        <dbReference type="ARBA" id="ARBA00007345"/>
    </source>
</evidence>
<evidence type="ECO:0000256" key="4">
    <source>
        <dbReference type="ARBA" id="ARBA00023274"/>
    </source>
</evidence>
<evidence type="ECO:0000256" key="3">
    <source>
        <dbReference type="ARBA" id="ARBA00022980"/>
    </source>
</evidence>
<evidence type="ECO:0000256" key="5">
    <source>
        <dbReference type="ARBA" id="ARBA00035163"/>
    </source>
</evidence>
<dbReference type="GO" id="GO:0003735">
    <property type="term" value="F:structural constituent of ribosome"/>
    <property type="evidence" value="ECO:0007669"/>
    <property type="project" value="UniProtKB-UniRule"/>
</dbReference>
<dbReference type="EMBL" id="KX765071">
    <property type="protein sequence ID" value="AOZ56157.1"/>
    <property type="molecule type" value="Genomic_DNA"/>
</dbReference>
<gene>
    <name evidence="6" type="primary">rps19p</name>
</gene>
<dbReference type="AlphaFoldDB" id="A0A1L2JK98"/>
<dbReference type="NCBIfam" id="TIGR01025">
    <property type="entry name" value="uS19_arch"/>
    <property type="match status" value="1"/>
</dbReference>
<evidence type="ECO:0000313" key="8">
    <source>
        <dbReference type="EMBL" id="AOZ56157.1"/>
    </source>
</evidence>
<keyword evidence="4 6" id="KW-0687">Ribonucleoprotein</keyword>
<dbReference type="PANTHER" id="PTHR11880:SF2">
    <property type="entry name" value="SMALL RIBOSOMAL SUBUNIT PROTEIN US19"/>
    <property type="match status" value="1"/>
</dbReference>
<keyword evidence="6" id="KW-0699">rRNA-binding</keyword>
<dbReference type="GO" id="GO:0022627">
    <property type="term" value="C:cytosolic small ribosomal subunit"/>
    <property type="evidence" value="ECO:0007669"/>
    <property type="project" value="UniProtKB-UniRule"/>
</dbReference>
<dbReference type="PANTHER" id="PTHR11880">
    <property type="entry name" value="RIBOSOMAL PROTEIN S19P FAMILY MEMBER"/>
    <property type="match status" value="1"/>
</dbReference>
<keyword evidence="3 6" id="KW-0689">Ribosomal protein</keyword>
<dbReference type="Pfam" id="PF00203">
    <property type="entry name" value="Ribosomal_S19"/>
    <property type="match status" value="1"/>
</dbReference>
<name>A0A1L2JK98_9CREN</name>
<dbReference type="Gene3D" id="3.30.860.10">
    <property type="entry name" value="30s Ribosomal Protein S19, Chain A"/>
    <property type="match status" value="1"/>
</dbReference>
<dbReference type="GO" id="GO:0000028">
    <property type="term" value="P:ribosomal small subunit assembly"/>
    <property type="evidence" value="ECO:0007669"/>
    <property type="project" value="TreeGrafter"/>
</dbReference>
<dbReference type="PRINTS" id="PR00975">
    <property type="entry name" value="RIBOSOMALS19"/>
</dbReference>
<accession>A0A1L2JK98</accession>
<evidence type="ECO:0000256" key="1">
    <source>
        <dbReference type="ARBA" id="ARBA00003239"/>
    </source>
</evidence>
<keyword evidence="6" id="KW-0694">RNA-binding</keyword>
<dbReference type="HAMAP" id="MF_00531">
    <property type="entry name" value="Ribosomal_uS19"/>
    <property type="match status" value="1"/>
</dbReference>
<dbReference type="InterPro" id="IPR005713">
    <property type="entry name" value="Ribosomal_uS19_euk/arc"/>
</dbReference>